<evidence type="ECO:0000256" key="1">
    <source>
        <dbReference type="SAM" id="Phobius"/>
    </source>
</evidence>
<accession>A0A917M5T2</accession>
<dbReference type="EMBL" id="BMGT01000003">
    <property type="protein sequence ID" value="GGG79733.1"/>
    <property type="molecule type" value="Genomic_DNA"/>
</dbReference>
<evidence type="ECO:0000313" key="2">
    <source>
        <dbReference type="EMBL" id="GGG79733.1"/>
    </source>
</evidence>
<organism evidence="2 3">
    <name type="scientific">Edaphobacter dinghuensis</name>
    <dbReference type="NCBI Taxonomy" id="1560005"/>
    <lineage>
        <taxon>Bacteria</taxon>
        <taxon>Pseudomonadati</taxon>
        <taxon>Acidobacteriota</taxon>
        <taxon>Terriglobia</taxon>
        <taxon>Terriglobales</taxon>
        <taxon>Acidobacteriaceae</taxon>
        <taxon>Edaphobacter</taxon>
    </lineage>
</organism>
<gene>
    <name evidence="2" type="ORF">GCM10011585_23800</name>
</gene>
<keyword evidence="3" id="KW-1185">Reference proteome</keyword>
<proteinExistence type="predicted"/>
<name>A0A917M5T2_9BACT</name>
<protein>
    <recommendedName>
        <fullName evidence="4">Carboxypeptidase family protein</fullName>
    </recommendedName>
</protein>
<reference evidence="2" key="2">
    <citation type="submission" date="2020-09" db="EMBL/GenBank/DDBJ databases">
        <authorList>
            <person name="Sun Q."/>
            <person name="Zhou Y."/>
        </authorList>
    </citation>
    <scope>NUCLEOTIDE SEQUENCE</scope>
    <source>
        <strain evidence="2">CGMCC 1.12997</strain>
    </source>
</reference>
<keyword evidence="1" id="KW-0472">Membrane</keyword>
<keyword evidence="1" id="KW-1133">Transmembrane helix</keyword>
<keyword evidence="1" id="KW-0812">Transmembrane</keyword>
<dbReference type="AlphaFoldDB" id="A0A917M5T2"/>
<dbReference type="Proteomes" id="UP000647241">
    <property type="component" value="Unassembled WGS sequence"/>
</dbReference>
<reference evidence="2" key="1">
    <citation type="journal article" date="2014" name="Int. J. Syst. Evol. Microbiol.">
        <title>Complete genome sequence of Corynebacterium casei LMG S-19264T (=DSM 44701T), isolated from a smear-ripened cheese.</title>
        <authorList>
            <consortium name="US DOE Joint Genome Institute (JGI-PGF)"/>
            <person name="Walter F."/>
            <person name="Albersmeier A."/>
            <person name="Kalinowski J."/>
            <person name="Ruckert C."/>
        </authorList>
    </citation>
    <scope>NUCLEOTIDE SEQUENCE</scope>
    <source>
        <strain evidence="2">CGMCC 1.12997</strain>
    </source>
</reference>
<evidence type="ECO:0008006" key="4">
    <source>
        <dbReference type="Google" id="ProtNLM"/>
    </source>
</evidence>
<feature type="transmembrane region" description="Helical" evidence="1">
    <location>
        <begin position="23"/>
        <end position="44"/>
    </location>
</feature>
<evidence type="ECO:0000313" key="3">
    <source>
        <dbReference type="Proteomes" id="UP000647241"/>
    </source>
</evidence>
<sequence length="354" mass="38733">MSMGQRIAPIKRPITEQMKGKTLAWTMIAVVVALAAMFLVRLHVHRPPSIRRSIPIEGAVIRRDADTRKELPIENVTVTASDGVVSATTQSDAAGYFKLDLQRQVWSGQPIVVHFRHPDYEPYDLNLQAGRLVIDESLHVVAMVPLPESPKGAPGAKESVVSNIRVRYTINSRTQSNVGSAVKTFQVVNQGNVPCVKHQLCSPDKKWKASRGSATLDAGQDNTFGNVRASCIAGPCPFTKIDDSGFKNGGRYITVSAIDWSNTATFLLEAEVFHTAISSNVRESYPVIFGRALNFTLPPTQEGVSLEGEIDGAPMVFPLGPDLYLSWATCTARTSQGSDQTTVYRCELKPGYRF</sequence>
<comment type="caution">
    <text evidence="2">The sequence shown here is derived from an EMBL/GenBank/DDBJ whole genome shotgun (WGS) entry which is preliminary data.</text>
</comment>